<reference evidence="2" key="2">
    <citation type="journal article" date="2024" name="Plant">
        <title>Genomic evolution and insights into agronomic trait innovations of Sesamum species.</title>
        <authorList>
            <person name="Miao H."/>
            <person name="Wang L."/>
            <person name="Qu L."/>
            <person name="Liu H."/>
            <person name="Sun Y."/>
            <person name="Le M."/>
            <person name="Wang Q."/>
            <person name="Wei S."/>
            <person name="Zheng Y."/>
            <person name="Lin W."/>
            <person name="Duan Y."/>
            <person name="Cao H."/>
            <person name="Xiong S."/>
            <person name="Wang X."/>
            <person name="Wei L."/>
            <person name="Li C."/>
            <person name="Ma Q."/>
            <person name="Ju M."/>
            <person name="Zhao R."/>
            <person name="Li G."/>
            <person name="Mu C."/>
            <person name="Tian Q."/>
            <person name="Mei H."/>
            <person name="Zhang T."/>
            <person name="Gao T."/>
            <person name="Zhang H."/>
        </authorList>
    </citation>
    <scope>NUCLEOTIDE SEQUENCE</scope>
    <source>
        <strain evidence="2">G02</strain>
    </source>
</reference>
<dbReference type="InterPro" id="IPR025452">
    <property type="entry name" value="DUF4218"/>
</dbReference>
<proteinExistence type="predicted"/>
<dbReference type="Pfam" id="PF13960">
    <property type="entry name" value="DUF4218"/>
    <property type="match status" value="1"/>
</dbReference>
<reference evidence="2" key="1">
    <citation type="submission" date="2020-06" db="EMBL/GenBank/DDBJ databases">
        <authorList>
            <person name="Li T."/>
            <person name="Hu X."/>
            <person name="Zhang T."/>
            <person name="Song X."/>
            <person name="Zhang H."/>
            <person name="Dai N."/>
            <person name="Sheng W."/>
            <person name="Hou X."/>
            <person name="Wei L."/>
        </authorList>
    </citation>
    <scope>NUCLEOTIDE SEQUENCE</scope>
    <source>
        <strain evidence="2">G02</strain>
        <tissue evidence="2">Leaf</tissue>
    </source>
</reference>
<dbReference type="AlphaFoldDB" id="A0AAW2IKM4"/>
<dbReference type="PANTHER" id="PTHR10775:SF182">
    <property type="entry name" value="TRANSPOSON, EN_SPM-LIKE, TRANSPOSASE-ASSOCIATED DOMAIN PROTEIN-RELATED"/>
    <property type="match status" value="1"/>
</dbReference>
<organism evidence="2">
    <name type="scientific">Sesamum radiatum</name>
    <name type="common">Black benniseed</name>
    <dbReference type="NCBI Taxonomy" id="300843"/>
    <lineage>
        <taxon>Eukaryota</taxon>
        <taxon>Viridiplantae</taxon>
        <taxon>Streptophyta</taxon>
        <taxon>Embryophyta</taxon>
        <taxon>Tracheophyta</taxon>
        <taxon>Spermatophyta</taxon>
        <taxon>Magnoliopsida</taxon>
        <taxon>eudicotyledons</taxon>
        <taxon>Gunneridae</taxon>
        <taxon>Pentapetalae</taxon>
        <taxon>asterids</taxon>
        <taxon>lamiids</taxon>
        <taxon>Lamiales</taxon>
        <taxon>Pedaliaceae</taxon>
        <taxon>Sesamum</taxon>
    </lineage>
</organism>
<gene>
    <name evidence="2" type="ORF">Sradi_7254900</name>
</gene>
<dbReference type="InterPro" id="IPR004242">
    <property type="entry name" value="Transposase_21"/>
</dbReference>
<name>A0AAW2IKM4_SESRA</name>
<feature type="domain" description="DUF4218" evidence="1">
    <location>
        <begin position="499"/>
        <end position="552"/>
    </location>
</feature>
<accession>A0AAW2IKM4</accession>
<protein>
    <recommendedName>
        <fullName evidence="1">DUF4218 domain-containing protein</fullName>
    </recommendedName>
</protein>
<evidence type="ECO:0000259" key="1">
    <source>
        <dbReference type="Pfam" id="PF13960"/>
    </source>
</evidence>
<dbReference type="EMBL" id="JACGWJ010001395">
    <property type="protein sequence ID" value="KAL0282676.1"/>
    <property type="molecule type" value="Genomic_DNA"/>
</dbReference>
<sequence length="566" mass="65556">MVVMNPNCRRLPGWLTSNPRIICLRDAMIRYPQWASDLLPHDHTLPPDYYNTKKLIRDLGLPIEKIHACKNGCMLYWKDDIGLEYCKFCGDPRYKPTKDRNPQRKKSPYAVLRYLPLIPRLQRLYASPATAKYMTWHACHQTEEGSMCHPSDAEAWRHFDKSYPDFAVEPHNVRLALCTDGFAPHGQYGRTYSCWPVILTPYNFPPGMCMKPEYMFLTMVIPGPSNPKRCIDVYLEPLIKELLQLWHIGVLTHHHATNQAFMMRAALMWTINDLPAYGMASGWSTTGIMGCPVCMEDTQERKIARPRLTGDEIHRRVEQYGTAVEEPLTYPPGYGNVHKWTKKSIFWDLPYWNTHLIRHNLDVMHIEKNVFDNIFNTVMDIKGKTKDNLNARKDLKNICNRPELEVDERRPNAMPKAAYTLTKEQKKKICEWVRSLRFPDGYASNIARCVDIANLRVHGMKSHDCHVFMQKLIPVAFRELLPEFVWSALTEVSLLFQVLCSTTLDVKKVQELEENVAIIMCNLEKIFPPAFFDSMEHLIVHLPYEARVEDPCSIGGCTHLRGSYVT</sequence>
<evidence type="ECO:0000313" key="2">
    <source>
        <dbReference type="EMBL" id="KAL0282676.1"/>
    </source>
</evidence>
<comment type="caution">
    <text evidence="2">The sequence shown here is derived from an EMBL/GenBank/DDBJ whole genome shotgun (WGS) entry which is preliminary data.</text>
</comment>
<dbReference type="PANTHER" id="PTHR10775">
    <property type="entry name" value="OS08G0208400 PROTEIN"/>
    <property type="match status" value="1"/>
</dbReference>
<dbReference type="Pfam" id="PF02992">
    <property type="entry name" value="Transposase_21"/>
    <property type="match status" value="1"/>
</dbReference>